<sequence length="195" mass="21673">MLTALVLLSLSQLSSDDEARRLEAAAAWAKQHKPQLSAKAARDTKDCVELAPAKDTGCAQPAKLCRLNEGDDGSGGTRIESVSFFLEGHESRPLRLLWSATYEPQFKDCDPPDPLLGHETPEERERELLNWRQKNAKEYAACKARLLKKALNDAEEANCDAVLVNACRAEAFVVCKTKNLRTNIAALEHLHRFAF</sequence>
<organism evidence="1 2">
    <name type="scientific">Archangium gephyra</name>
    <dbReference type="NCBI Taxonomy" id="48"/>
    <lineage>
        <taxon>Bacteria</taxon>
        <taxon>Pseudomonadati</taxon>
        <taxon>Myxococcota</taxon>
        <taxon>Myxococcia</taxon>
        <taxon>Myxococcales</taxon>
        <taxon>Cystobacterineae</taxon>
        <taxon>Archangiaceae</taxon>
        <taxon>Archangium</taxon>
    </lineage>
</organism>
<dbReference type="Proteomes" id="UP000249061">
    <property type="component" value="Unassembled WGS sequence"/>
</dbReference>
<dbReference type="AlphaFoldDB" id="A0A2W5UPV9"/>
<evidence type="ECO:0000313" key="1">
    <source>
        <dbReference type="EMBL" id="PZR11088.1"/>
    </source>
</evidence>
<comment type="caution">
    <text evidence="1">The sequence shown here is derived from an EMBL/GenBank/DDBJ whole genome shotgun (WGS) entry which is preliminary data.</text>
</comment>
<gene>
    <name evidence="1" type="ORF">DI536_18285</name>
</gene>
<dbReference type="EMBL" id="QFQP01000015">
    <property type="protein sequence ID" value="PZR11088.1"/>
    <property type="molecule type" value="Genomic_DNA"/>
</dbReference>
<accession>A0A2W5UPV9</accession>
<reference evidence="1 2" key="1">
    <citation type="submission" date="2017-08" db="EMBL/GenBank/DDBJ databases">
        <title>Infants hospitalized years apart are colonized by the same room-sourced microbial strains.</title>
        <authorList>
            <person name="Brooks B."/>
            <person name="Olm M.R."/>
            <person name="Firek B.A."/>
            <person name="Baker R."/>
            <person name="Thomas B.C."/>
            <person name="Morowitz M.J."/>
            <person name="Banfield J.F."/>
        </authorList>
    </citation>
    <scope>NUCLEOTIDE SEQUENCE [LARGE SCALE GENOMIC DNA]</scope>
    <source>
        <strain evidence="1">S2_003_000_R2_14</strain>
    </source>
</reference>
<proteinExistence type="predicted"/>
<name>A0A2W5UPV9_9BACT</name>
<protein>
    <submittedName>
        <fullName evidence="1">Uncharacterized protein</fullName>
    </submittedName>
</protein>
<evidence type="ECO:0000313" key="2">
    <source>
        <dbReference type="Proteomes" id="UP000249061"/>
    </source>
</evidence>